<dbReference type="InterPro" id="IPR036286">
    <property type="entry name" value="LexA/Signal_pep-like_sf"/>
</dbReference>
<dbReference type="CDD" id="cd06462">
    <property type="entry name" value="Peptidase_S24_S26"/>
    <property type="match status" value="1"/>
</dbReference>
<dbReference type="RefSeq" id="WP_233473069.1">
    <property type="nucleotide sequence ID" value="NZ_BONS01000019.1"/>
</dbReference>
<sequence>MFTVLVEGPSMTPTLHDGDRLIARRGGRAIRPGDLVAARFRSRPDTIVVRRADRQVPDGWLLTSDNPFGEDASESPGVAEICGRILFRVAPRPGPLHGPPVILS</sequence>
<dbReference type="EMBL" id="JADOUF010000001">
    <property type="protein sequence ID" value="MBG6140936.1"/>
    <property type="molecule type" value="Genomic_DNA"/>
</dbReference>
<dbReference type="Proteomes" id="UP000622552">
    <property type="component" value="Unassembled WGS sequence"/>
</dbReference>
<dbReference type="InterPro" id="IPR015927">
    <property type="entry name" value="Peptidase_S24_S26A/B/C"/>
</dbReference>
<dbReference type="Pfam" id="PF00717">
    <property type="entry name" value="Peptidase_S24"/>
    <property type="match status" value="1"/>
</dbReference>
<evidence type="ECO:0000313" key="2">
    <source>
        <dbReference type="EMBL" id="MBG6140936.1"/>
    </source>
</evidence>
<gene>
    <name evidence="2" type="ORF">IW245_007130</name>
</gene>
<dbReference type="SUPFAM" id="SSF51306">
    <property type="entry name" value="LexA/Signal peptidase"/>
    <property type="match status" value="1"/>
</dbReference>
<protein>
    <submittedName>
        <fullName evidence="2">Signal peptidase I</fullName>
    </submittedName>
</protein>
<organism evidence="2 3">
    <name type="scientific">Longispora fulva</name>
    <dbReference type="NCBI Taxonomy" id="619741"/>
    <lineage>
        <taxon>Bacteria</taxon>
        <taxon>Bacillati</taxon>
        <taxon>Actinomycetota</taxon>
        <taxon>Actinomycetes</taxon>
        <taxon>Micromonosporales</taxon>
        <taxon>Micromonosporaceae</taxon>
        <taxon>Longispora</taxon>
    </lineage>
</organism>
<dbReference type="Gene3D" id="2.10.109.10">
    <property type="entry name" value="Umud Fragment, subunit A"/>
    <property type="match status" value="1"/>
</dbReference>
<name>A0A8J7GMB5_9ACTN</name>
<dbReference type="AlphaFoldDB" id="A0A8J7GMB5"/>
<evidence type="ECO:0000259" key="1">
    <source>
        <dbReference type="Pfam" id="PF00717"/>
    </source>
</evidence>
<reference evidence="2" key="1">
    <citation type="submission" date="2020-11" db="EMBL/GenBank/DDBJ databases">
        <title>Sequencing the genomes of 1000 actinobacteria strains.</title>
        <authorList>
            <person name="Klenk H.-P."/>
        </authorList>
    </citation>
    <scope>NUCLEOTIDE SEQUENCE</scope>
    <source>
        <strain evidence="2">DSM 45356</strain>
    </source>
</reference>
<keyword evidence="3" id="KW-1185">Reference proteome</keyword>
<proteinExistence type="predicted"/>
<evidence type="ECO:0000313" key="3">
    <source>
        <dbReference type="Proteomes" id="UP000622552"/>
    </source>
</evidence>
<comment type="caution">
    <text evidence="2">The sequence shown here is derived from an EMBL/GenBank/DDBJ whole genome shotgun (WGS) entry which is preliminary data.</text>
</comment>
<accession>A0A8J7GMB5</accession>
<feature type="domain" description="Peptidase S24/S26A/S26B/S26C" evidence="1">
    <location>
        <begin position="2"/>
        <end position="85"/>
    </location>
</feature>